<dbReference type="InterPro" id="IPR029058">
    <property type="entry name" value="AB_hydrolase_fold"/>
</dbReference>
<dbReference type="EMBL" id="QJSX01000008">
    <property type="protein sequence ID" value="PYE53634.1"/>
    <property type="molecule type" value="Genomic_DNA"/>
</dbReference>
<dbReference type="AlphaFoldDB" id="A0A318S566"/>
<protein>
    <submittedName>
        <fullName evidence="2">Pimeloyl-ACP methyl ester carboxylesterase</fullName>
    </submittedName>
</protein>
<comment type="caution">
    <text evidence="2">The sequence shown here is derived from an EMBL/GenBank/DDBJ whole genome shotgun (WGS) entry which is preliminary data.</text>
</comment>
<dbReference type="Pfam" id="PF00561">
    <property type="entry name" value="Abhydrolase_1"/>
    <property type="match status" value="1"/>
</dbReference>
<dbReference type="Gene3D" id="3.40.50.1820">
    <property type="entry name" value="alpha/beta hydrolase"/>
    <property type="match status" value="1"/>
</dbReference>
<proteinExistence type="predicted"/>
<sequence length="291" mass="31876">MSHPPQVEEFWVRHQGLRVHATTTGKGDVPIVLLTGMGGPARHWRQVPSREMQEGTMATAPWNGRSLIEPALAALTRVIAYDRGGIDASQAPSAPRTVDDFCDELQAVLDAANVSRAVLVGHSFGGLIAFTFARQCPERVAGLVLLDASHPNQLARFTAVLPPEEGAWWQENAETRAETFPERPLWSGMLRQGEAVASEGVLGALPLAVVSRSHTEPVERLWQWGMTMATREGVAAMDVAWKAMQADYARSSTRGELVVAPNSFHYVHFDAPLEVVSVIERVWRAARDTTL</sequence>
<dbReference type="PANTHER" id="PTHR43433">
    <property type="entry name" value="HYDROLASE, ALPHA/BETA FOLD FAMILY PROTEIN"/>
    <property type="match status" value="1"/>
</dbReference>
<gene>
    <name evidence="2" type="ORF">DES52_108165</name>
</gene>
<organism evidence="2 3">
    <name type="scientific">Deinococcus yavapaiensis KR-236</name>
    <dbReference type="NCBI Taxonomy" id="694435"/>
    <lineage>
        <taxon>Bacteria</taxon>
        <taxon>Thermotogati</taxon>
        <taxon>Deinococcota</taxon>
        <taxon>Deinococci</taxon>
        <taxon>Deinococcales</taxon>
        <taxon>Deinococcaceae</taxon>
        <taxon>Deinococcus</taxon>
    </lineage>
</organism>
<dbReference type="PANTHER" id="PTHR43433:SF5">
    <property type="entry name" value="AB HYDROLASE-1 DOMAIN-CONTAINING PROTEIN"/>
    <property type="match status" value="1"/>
</dbReference>
<evidence type="ECO:0000313" key="3">
    <source>
        <dbReference type="Proteomes" id="UP000248326"/>
    </source>
</evidence>
<reference evidence="2 3" key="1">
    <citation type="submission" date="2018-06" db="EMBL/GenBank/DDBJ databases">
        <title>Genomic Encyclopedia of Type Strains, Phase IV (KMG-IV): sequencing the most valuable type-strain genomes for metagenomic binning, comparative biology and taxonomic classification.</title>
        <authorList>
            <person name="Goeker M."/>
        </authorList>
    </citation>
    <scope>NUCLEOTIDE SEQUENCE [LARGE SCALE GENOMIC DNA]</scope>
    <source>
        <strain evidence="2 3">DSM 18048</strain>
    </source>
</reference>
<dbReference type="InterPro" id="IPR000073">
    <property type="entry name" value="AB_hydrolase_1"/>
</dbReference>
<dbReference type="SUPFAM" id="SSF53474">
    <property type="entry name" value="alpha/beta-Hydrolases"/>
    <property type="match status" value="1"/>
</dbReference>
<dbReference type="PRINTS" id="PR00111">
    <property type="entry name" value="ABHYDROLASE"/>
</dbReference>
<dbReference type="RefSeq" id="WP_110886988.1">
    <property type="nucleotide sequence ID" value="NZ_QJSX01000008.1"/>
</dbReference>
<dbReference type="Proteomes" id="UP000248326">
    <property type="component" value="Unassembled WGS sequence"/>
</dbReference>
<feature type="domain" description="AB hydrolase-1" evidence="1">
    <location>
        <begin position="30"/>
        <end position="164"/>
    </location>
</feature>
<evidence type="ECO:0000313" key="2">
    <source>
        <dbReference type="EMBL" id="PYE53634.1"/>
    </source>
</evidence>
<keyword evidence="3" id="KW-1185">Reference proteome</keyword>
<name>A0A318S566_9DEIO</name>
<dbReference type="InterPro" id="IPR050471">
    <property type="entry name" value="AB_hydrolase"/>
</dbReference>
<evidence type="ECO:0000259" key="1">
    <source>
        <dbReference type="Pfam" id="PF00561"/>
    </source>
</evidence>
<dbReference type="OrthoDB" id="59888at2"/>
<accession>A0A318S566</accession>